<comment type="cofactor">
    <cofactor evidence="1">
        <name>[4Fe-4S] cluster</name>
        <dbReference type="ChEBI" id="CHEBI:49883"/>
    </cofactor>
</comment>
<evidence type="ECO:0000313" key="3">
    <source>
        <dbReference type="EMBL" id="TKS16793.1"/>
    </source>
</evidence>
<dbReference type="GO" id="GO:0051539">
    <property type="term" value="F:4 iron, 4 sulfur cluster binding"/>
    <property type="evidence" value="ECO:0007669"/>
    <property type="project" value="UniProtKB-KW"/>
</dbReference>
<dbReference type="AlphaFoldDB" id="A0A4U5QZJ5"/>
<dbReference type="EMBL" id="RCHU01000045">
    <property type="protein sequence ID" value="TKS16793.1"/>
    <property type="molecule type" value="Genomic_DNA"/>
</dbReference>
<keyword evidence="2" id="KW-0408">Iron</keyword>
<dbReference type="GO" id="GO:0030488">
    <property type="term" value="P:tRNA methylation"/>
    <property type="evidence" value="ECO:0007669"/>
    <property type="project" value="TreeGrafter"/>
</dbReference>
<name>A0A4U5QZJ5_POPAL</name>
<dbReference type="PANTHER" id="PTHR30544">
    <property type="entry name" value="23S RRNA METHYLTRANSFERASE"/>
    <property type="match status" value="1"/>
</dbReference>
<gene>
    <name evidence="3" type="ORF">D5086_0000016240</name>
</gene>
<proteinExistence type="predicted"/>
<evidence type="ECO:0000256" key="1">
    <source>
        <dbReference type="ARBA" id="ARBA00001966"/>
    </source>
</evidence>
<dbReference type="InterPro" id="IPR040072">
    <property type="entry name" value="Methyltransferase_A"/>
</dbReference>
<keyword evidence="2" id="KW-0004">4Fe-4S</keyword>
<accession>A0A4U5QZJ5</accession>
<dbReference type="GO" id="GO:0070475">
    <property type="term" value="P:rRNA base methylation"/>
    <property type="evidence" value="ECO:0007669"/>
    <property type="project" value="TreeGrafter"/>
</dbReference>
<sequence length="296" mass="32829">MIATSMSLLQHVCSVPIARAMRPRSLTIISSRSLSTTTASSSAPSRASHLDPLGMSEPELQKIAFELGQLTLVLFVPFFPRELVPQAGSFVCAVHHTNKLAIRNDLQEAGWKVGRSPIFRTVTAADGTVKVDMLLCLICNLAFCAVIDFVPNLALLIELLMILDDNRLIETVGIQLKIRKVQGGFLPVSHLKGVFSRNLQRHEVAEQVLAVEEIFEHRETNMVFMGMGEPMLNLKHTNARISLHAPNQKLTESIVPNAKSYPLEAIMKDCKEHFLETIRQVSFEHALLGQLGSMIE</sequence>
<comment type="caution">
    <text evidence="3">The sequence shown here is derived from an EMBL/GenBank/DDBJ whole genome shotgun (WGS) entry which is preliminary data.</text>
</comment>
<evidence type="ECO:0000256" key="2">
    <source>
        <dbReference type="ARBA" id="ARBA00022485"/>
    </source>
</evidence>
<protein>
    <submittedName>
        <fullName evidence="3">Uncharacterized protein</fullName>
    </submittedName>
</protein>
<dbReference type="InterPro" id="IPR013785">
    <property type="entry name" value="Aldolase_TIM"/>
</dbReference>
<keyword evidence="2" id="KW-0411">Iron-sulfur</keyword>
<reference evidence="3" key="1">
    <citation type="submission" date="2018-10" db="EMBL/GenBank/DDBJ databases">
        <title>Population genomic analysis revealed the cold adaptation of white poplar.</title>
        <authorList>
            <person name="Liu Y.-J."/>
        </authorList>
    </citation>
    <scope>NUCLEOTIDE SEQUENCE [LARGE SCALE GENOMIC DNA]</scope>
    <source>
        <strain evidence="3">PAL-ZL1</strain>
    </source>
</reference>
<organism evidence="3">
    <name type="scientific">Populus alba</name>
    <name type="common">White poplar</name>
    <dbReference type="NCBI Taxonomy" id="43335"/>
    <lineage>
        <taxon>Eukaryota</taxon>
        <taxon>Viridiplantae</taxon>
        <taxon>Streptophyta</taxon>
        <taxon>Embryophyta</taxon>
        <taxon>Tracheophyta</taxon>
        <taxon>Spermatophyta</taxon>
        <taxon>Magnoliopsida</taxon>
        <taxon>eudicotyledons</taxon>
        <taxon>Gunneridae</taxon>
        <taxon>Pentapetalae</taxon>
        <taxon>rosids</taxon>
        <taxon>fabids</taxon>
        <taxon>Malpighiales</taxon>
        <taxon>Salicaceae</taxon>
        <taxon>Saliceae</taxon>
        <taxon>Populus</taxon>
    </lineage>
</organism>
<dbReference type="Gene3D" id="3.20.20.70">
    <property type="entry name" value="Aldolase class I"/>
    <property type="match status" value="2"/>
</dbReference>
<keyword evidence="2" id="KW-0479">Metal-binding</keyword>
<dbReference type="PANTHER" id="PTHR30544:SF5">
    <property type="entry name" value="RADICAL SAM CORE DOMAIN-CONTAINING PROTEIN"/>
    <property type="match status" value="1"/>
</dbReference>